<proteinExistence type="predicted"/>
<dbReference type="RefSeq" id="WP_138894169.1">
    <property type="nucleotide sequence ID" value="NZ_BMVO01000008.1"/>
</dbReference>
<evidence type="ECO:0000313" key="3">
    <source>
        <dbReference type="Proteomes" id="UP000599437"/>
    </source>
</evidence>
<feature type="region of interest" description="Disordered" evidence="1">
    <location>
        <begin position="75"/>
        <end position="100"/>
    </location>
</feature>
<feature type="compositionally biased region" description="Basic and acidic residues" evidence="1">
    <location>
        <begin position="82"/>
        <end position="100"/>
    </location>
</feature>
<name>A0ABQ3DKZ8_9ACTN</name>
<evidence type="ECO:0000256" key="1">
    <source>
        <dbReference type="SAM" id="MobiDB-lite"/>
    </source>
</evidence>
<keyword evidence="3" id="KW-1185">Reference proteome</keyword>
<dbReference type="EMBL" id="BMVO01000008">
    <property type="protein sequence ID" value="GHB05578.1"/>
    <property type="molecule type" value="Genomic_DNA"/>
</dbReference>
<accession>A0ABQ3DKZ8</accession>
<organism evidence="2 3">
    <name type="scientific">Streptomyces chryseus</name>
    <dbReference type="NCBI Taxonomy" id="68186"/>
    <lineage>
        <taxon>Bacteria</taxon>
        <taxon>Bacillati</taxon>
        <taxon>Actinomycetota</taxon>
        <taxon>Actinomycetes</taxon>
        <taxon>Kitasatosporales</taxon>
        <taxon>Streptomycetaceae</taxon>
        <taxon>Streptomyces</taxon>
    </lineage>
</organism>
<protein>
    <submittedName>
        <fullName evidence="2">Uncharacterized protein</fullName>
    </submittedName>
</protein>
<evidence type="ECO:0000313" key="2">
    <source>
        <dbReference type="EMBL" id="GHB05578.1"/>
    </source>
</evidence>
<comment type="caution">
    <text evidence="2">The sequence shown here is derived from an EMBL/GenBank/DDBJ whole genome shotgun (WGS) entry which is preliminary data.</text>
</comment>
<gene>
    <name evidence="2" type="ORF">GCM10010346_30810</name>
</gene>
<reference evidence="3" key="1">
    <citation type="journal article" date="2019" name="Int. J. Syst. Evol. Microbiol.">
        <title>The Global Catalogue of Microorganisms (GCM) 10K type strain sequencing project: providing services to taxonomists for standard genome sequencing and annotation.</title>
        <authorList>
            <consortium name="The Broad Institute Genomics Platform"/>
            <consortium name="The Broad Institute Genome Sequencing Center for Infectious Disease"/>
            <person name="Wu L."/>
            <person name="Ma J."/>
        </authorList>
    </citation>
    <scope>NUCLEOTIDE SEQUENCE [LARGE SCALE GENOMIC DNA]</scope>
    <source>
        <strain evidence="3">JCM 4737</strain>
    </source>
</reference>
<sequence>MEQQARRTAAARLKSATMEGYAAEDELKRLLQLTQELFRALRAAEELFPPAEAVKAATSRYSARVDQIVAARYGSLPANGDGAHEERRALDAARRRVEQP</sequence>
<dbReference type="Proteomes" id="UP000599437">
    <property type="component" value="Unassembled WGS sequence"/>
</dbReference>